<evidence type="ECO:0000256" key="3">
    <source>
        <dbReference type="RuleBase" id="RU362132"/>
    </source>
</evidence>
<dbReference type="Pfam" id="PF02776">
    <property type="entry name" value="TPP_enzyme_N"/>
    <property type="match status" value="1"/>
</dbReference>
<gene>
    <name evidence="7" type="ORF">O0V09_15715</name>
</gene>
<dbReference type="Pfam" id="PF02775">
    <property type="entry name" value="TPP_enzyme_C"/>
    <property type="match status" value="1"/>
</dbReference>
<dbReference type="NCBIfam" id="NF006122">
    <property type="entry name" value="PRK08266.1"/>
    <property type="match status" value="1"/>
</dbReference>
<dbReference type="InterPro" id="IPR029061">
    <property type="entry name" value="THDP-binding"/>
</dbReference>
<dbReference type="Proteomes" id="UP001069090">
    <property type="component" value="Unassembled WGS sequence"/>
</dbReference>
<dbReference type="InterPro" id="IPR029035">
    <property type="entry name" value="DHS-like_NAD/FAD-binding_dom"/>
</dbReference>
<feature type="domain" description="Thiamine pyrophosphate enzyme N-terminal TPP-binding" evidence="6">
    <location>
        <begin position="4"/>
        <end position="124"/>
    </location>
</feature>
<feature type="domain" description="Thiamine pyrophosphate enzyme TPP-binding" evidence="5">
    <location>
        <begin position="389"/>
        <end position="524"/>
    </location>
</feature>
<dbReference type="InterPro" id="IPR000399">
    <property type="entry name" value="TPP-bd_CS"/>
</dbReference>
<dbReference type="PANTHER" id="PTHR18968:SF167">
    <property type="entry name" value="ACETOLACTATE SYNTHASE LARGE SUBUNIT ILVB2-RELATED"/>
    <property type="match status" value="1"/>
</dbReference>
<dbReference type="PROSITE" id="PS00187">
    <property type="entry name" value="TPP_ENZYMES"/>
    <property type="match status" value="1"/>
</dbReference>
<evidence type="ECO:0000259" key="6">
    <source>
        <dbReference type="Pfam" id="PF02776"/>
    </source>
</evidence>
<evidence type="ECO:0000313" key="8">
    <source>
        <dbReference type="Proteomes" id="UP001069090"/>
    </source>
</evidence>
<dbReference type="GO" id="GO:0003984">
    <property type="term" value="F:acetolactate synthase activity"/>
    <property type="evidence" value="ECO:0007669"/>
    <property type="project" value="TreeGrafter"/>
</dbReference>
<dbReference type="SUPFAM" id="SSF52467">
    <property type="entry name" value="DHS-like NAD/FAD-binding domain"/>
    <property type="match status" value="1"/>
</dbReference>
<comment type="similarity">
    <text evidence="1 3">Belongs to the TPP enzyme family.</text>
</comment>
<sequence>MEKMSGGEAIVQSLIANGVDTVFGMPGVQAYDVFDSLGRHQDKVKTISVRNEQGAGYMAMGYAKSSGRVGTYCVVPGPGVLNTAAALSSAYSAHAPVLCLTGQIPSDGIGLGLGHLHELPDQLATLKSLTKWSERINHPSQAPGLIAEAFEKLSTGRIRPVALETPWDVMDSSAAVDIKAATPGPRYQSEEVDLDTIAEAVELIRNAKNPMIAVGCGAINAGQEVLALAERLQAPVVSHRSGRGIVADDHIHGFNGVQGYELWPQTDLLIGIGSRLELQYDRWVDMPKGIKIIRIDIDPAQFFHRKPDVGIVADSVIALTELNRSLENKGVSFSDNTERLQEAKAAANKKIYGIQPQVDYLQAIREVMPRDGFISEESSQVGFSSIFGFPIYEPRTFVTCSYSGNLGYGFPTALGVKVANPDKAVVAITGDGGFMFCVNELATAVQFKINLVTLVFNNNCWYNVQRDQTAIFDGRQHVSDLVNPDFVKMAESFGATGYRVTSPDALKKVLLKAFVEDGPVVIEIPCDKGSESNPWPLLLPGADL</sequence>
<dbReference type="SUPFAM" id="SSF52518">
    <property type="entry name" value="Thiamin diphosphate-binding fold (THDP-binding)"/>
    <property type="match status" value="2"/>
</dbReference>
<name>A0A9J6RQ12_9GAMM</name>
<keyword evidence="8" id="KW-1185">Reference proteome</keyword>
<organism evidence="7 8">
    <name type="scientific">Dasania phycosphaerae</name>
    <dbReference type="NCBI Taxonomy" id="2950436"/>
    <lineage>
        <taxon>Bacteria</taxon>
        <taxon>Pseudomonadati</taxon>
        <taxon>Pseudomonadota</taxon>
        <taxon>Gammaproteobacteria</taxon>
        <taxon>Cellvibrionales</taxon>
        <taxon>Spongiibacteraceae</taxon>
        <taxon>Dasania</taxon>
    </lineage>
</organism>
<dbReference type="InterPro" id="IPR011766">
    <property type="entry name" value="TPP_enzyme_TPP-bd"/>
</dbReference>
<dbReference type="GO" id="GO:0005948">
    <property type="term" value="C:acetolactate synthase complex"/>
    <property type="evidence" value="ECO:0007669"/>
    <property type="project" value="TreeGrafter"/>
</dbReference>
<dbReference type="RefSeq" id="WP_258332686.1">
    <property type="nucleotide sequence ID" value="NZ_JAPTGG010000014.1"/>
</dbReference>
<dbReference type="InterPro" id="IPR012001">
    <property type="entry name" value="Thiamin_PyroP_enz_TPP-bd_dom"/>
</dbReference>
<dbReference type="CDD" id="cd07035">
    <property type="entry name" value="TPP_PYR_POX_like"/>
    <property type="match status" value="1"/>
</dbReference>
<evidence type="ECO:0000256" key="2">
    <source>
        <dbReference type="ARBA" id="ARBA00023052"/>
    </source>
</evidence>
<evidence type="ECO:0000256" key="1">
    <source>
        <dbReference type="ARBA" id="ARBA00007812"/>
    </source>
</evidence>
<evidence type="ECO:0000259" key="5">
    <source>
        <dbReference type="Pfam" id="PF02775"/>
    </source>
</evidence>
<dbReference type="GO" id="GO:0030976">
    <property type="term" value="F:thiamine pyrophosphate binding"/>
    <property type="evidence" value="ECO:0007669"/>
    <property type="project" value="InterPro"/>
</dbReference>
<dbReference type="InterPro" id="IPR012000">
    <property type="entry name" value="Thiamin_PyroP_enz_cen_dom"/>
</dbReference>
<comment type="caution">
    <text evidence="7">The sequence shown here is derived from an EMBL/GenBank/DDBJ whole genome shotgun (WGS) entry which is preliminary data.</text>
</comment>
<dbReference type="EMBL" id="JAPTGG010000014">
    <property type="protein sequence ID" value="MCZ0866659.1"/>
    <property type="molecule type" value="Genomic_DNA"/>
</dbReference>
<evidence type="ECO:0000313" key="7">
    <source>
        <dbReference type="EMBL" id="MCZ0866659.1"/>
    </source>
</evidence>
<dbReference type="InterPro" id="IPR045229">
    <property type="entry name" value="TPP_enz"/>
</dbReference>
<dbReference type="Gene3D" id="3.40.50.970">
    <property type="match status" value="2"/>
</dbReference>
<dbReference type="CDD" id="cd00568">
    <property type="entry name" value="TPP_enzymes"/>
    <property type="match status" value="1"/>
</dbReference>
<protein>
    <submittedName>
        <fullName evidence="7">Thiamine pyrophosphate-binding protein</fullName>
    </submittedName>
</protein>
<reference evidence="7 8" key="1">
    <citation type="submission" date="2022-12" db="EMBL/GenBank/DDBJ databases">
        <title>Dasania phycosphaerae sp. nov., isolated from particulate material of the south coast of Korea.</title>
        <authorList>
            <person name="Jiang Y."/>
        </authorList>
    </citation>
    <scope>NUCLEOTIDE SEQUENCE [LARGE SCALE GENOMIC DNA]</scope>
    <source>
        <strain evidence="7 8">GY-19</strain>
    </source>
</reference>
<accession>A0A9J6RQ12</accession>
<feature type="domain" description="Thiamine pyrophosphate enzyme central" evidence="4">
    <location>
        <begin position="197"/>
        <end position="322"/>
    </location>
</feature>
<dbReference type="GO" id="GO:0009099">
    <property type="term" value="P:L-valine biosynthetic process"/>
    <property type="evidence" value="ECO:0007669"/>
    <property type="project" value="TreeGrafter"/>
</dbReference>
<dbReference type="Pfam" id="PF00205">
    <property type="entry name" value="TPP_enzyme_M"/>
    <property type="match status" value="1"/>
</dbReference>
<dbReference type="GO" id="GO:0000287">
    <property type="term" value="F:magnesium ion binding"/>
    <property type="evidence" value="ECO:0007669"/>
    <property type="project" value="InterPro"/>
</dbReference>
<dbReference type="Gene3D" id="3.40.50.1220">
    <property type="entry name" value="TPP-binding domain"/>
    <property type="match status" value="1"/>
</dbReference>
<dbReference type="AlphaFoldDB" id="A0A9J6RQ12"/>
<keyword evidence="2 3" id="KW-0786">Thiamine pyrophosphate</keyword>
<proteinExistence type="inferred from homology"/>
<dbReference type="GO" id="GO:0050660">
    <property type="term" value="F:flavin adenine dinucleotide binding"/>
    <property type="evidence" value="ECO:0007669"/>
    <property type="project" value="TreeGrafter"/>
</dbReference>
<dbReference type="PANTHER" id="PTHR18968">
    <property type="entry name" value="THIAMINE PYROPHOSPHATE ENZYMES"/>
    <property type="match status" value="1"/>
</dbReference>
<dbReference type="GO" id="GO:0009097">
    <property type="term" value="P:isoleucine biosynthetic process"/>
    <property type="evidence" value="ECO:0007669"/>
    <property type="project" value="TreeGrafter"/>
</dbReference>
<evidence type="ECO:0000259" key="4">
    <source>
        <dbReference type="Pfam" id="PF00205"/>
    </source>
</evidence>